<sequence length="45" mass="4891">MIALQVCAPVISFDLNKYSTCVAPPSRGELACMMGRYMGRAVCHV</sequence>
<reference evidence="1" key="2">
    <citation type="journal article" date="2015" name="Fish Shellfish Immunol.">
        <title>Early steps in the European eel (Anguilla anguilla)-Vibrio vulnificus interaction in the gills: Role of the RtxA13 toxin.</title>
        <authorList>
            <person name="Callol A."/>
            <person name="Pajuelo D."/>
            <person name="Ebbesson L."/>
            <person name="Teles M."/>
            <person name="MacKenzie S."/>
            <person name="Amaro C."/>
        </authorList>
    </citation>
    <scope>NUCLEOTIDE SEQUENCE</scope>
</reference>
<accession>A0A0E9Q8G9</accession>
<dbReference type="EMBL" id="GBXM01095780">
    <property type="protein sequence ID" value="JAH12797.1"/>
    <property type="molecule type" value="Transcribed_RNA"/>
</dbReference>
<proteinExistence type="predicted"/>
<organism evidence="1">
    <name type="scientific">Anguilla anguilla</name>
    <name type="common">European freshwater eel</name>
    <name type="synonym">Muraena anguilla</name>
    <dbReference type="NCBI Taxonomy" id="7936"/>
    <lineage>
        <taxon>Eukaryota</taxon>
        <taxon>Metazoa</taxon>
        <taxon>Chordata</taxon>
        <taxon>Craniata</taxon>
        <taxon>Vertebrata</taxon>
        <taxon>Euteleostomi</taxon>
        <taxon>Actinopterygii</taxon>
        <taxon>Neopterygii</taxon>
        <taxon>Teleostei</taxon>
        <taxon>Anguilliformes</taxon>
        <taxon>Anguillidae</taxon>
        <taxon>Anguilla</taxon>
    </lineage>
</organism>
<name>A0A0E9Q8G9_ANGAN</name>
<protein>
    <submittedName>
        <fullName evidence="1">Uncharacterized protein</fullName>
    </submittedName>
</protein>
<evidence type="ECO:0000313" key="1">
    <source>
        <dbReference type="EMBL" id="JAH12797.1"/>
    </source>
</evidence>
<dbReference type="AlphaFoldDB" id="A0A0E9Q8G9"/>
<reference evidence="1" key="1">
    <citation type="submission" date="2014-11" db="EMBL/GenBank/DDBJ databases">
        <authorList>
            <person name="Amaro Gonzalez C."/>
        </authorList>
    </citation>
    <scope>NUCLEOTIDE SEQUENCE</scope>
</reference>